<dbReference type="PANTHER" id="PTHR22760">
    <property type="entry name" value="GLYCOSYLTRANSFERASE"/>
    <property type="match status" value="1"/>
</dbReference>
<evidence type="ECO:0000256" key="6">
    <source>
        <dbReference type="ARBA" id="ARBA00022692"/>
    </source>
</evidence>
<dbReference type="EC" id="2.4.1.-" evidence="12"/>
<comment type="pathway">
    <text evidence="2">Protein modification; protein glycosylation.</text>
</comment>
<feature type="region of interest" description="Disordered" evidence="13">
    <location>
        <begin position="348"/>
        <end position="405"/>
    </location>
</feature>
<comment type="similarity">
    <text evidence="3 12">Belongs to the glycosyltransferase 22 family.</text>
</comment>
<gene>
    <name evidence="14" type="ORF">BOX15_Mlig033286g1</name>
</gene>
<keyword evidence="7 12" id="KW-0256">Endoplasmic reticulum</keyword>
<keyword evidence="5" id="KW-0808">Transferase</keyword>
<proteinExistence type="inferred from homology"/>
<dbReference type="UniPathway" id="UPA00378"/>
<evidence type="ECO:0000256" key="3">
    <source>
        <dbReference type="ARBA" id="ARBA00007063"/>
    </source>
</evidence>
<dbReference type="EMBL" id="NIVC01000037">
    <property type="protein sequence ID" value="PAA92942.1"/>
    <property type="molecule type" value="Genomic_DNA"/>
</dbReference>
<evidence type="ECO:0000313" key="14">
    <source>
        <dbReference type="EMBL" id="PAA92942.1"/>
    </source>
</evidence>
<dbReference type="Pfam" id="PF03901">
    <property type="entry name" value="Glyco_transf_22"/>
    <property type="match status" value="1"/>
</dbReference>
<protein>
    <recommendedName>
        <fullName evidence="12">Mannosyltransferase</fullName>
        <ecNumber evidence="12">2.4.1.-</ecNumber>
    </recommendedName>
</protein>
<evidence type="ECO:0000256" key="4">
    <source>
        <dbReference type="ARBA" id="ARBA00022676"/>
    </source>
</evidence>
<evidence type="ECO:0000256" key="5">
    <source>
        <dbReference type="ARBA" id="ARBA00022679"/>
    </source>
</evidence>
<dbReference type="STRING" id="282301.A0A267H5W3"/>
<evidence type="ECO:0000256" key="12">
    <source>
        <dbReference type="RuleBase" id="RU363075"/>
    </source>
</evidence>
<feature type="non-terminal residue" evidence="14">
    <location>
        <position position="1"/>
    </location>
</feature>
<feature type="transmembrane region" description="Helical" evidence="12">
    <location>
        <begin position="7"/>
        <end position="27"/>
    </location>
</feature>
<dbReference type="GO" id="GO:0005789">
    <property type="term" value="C:endoplasmic reticulum membrane"/>
    <property type="evidence" value="ECO:0007669"/>
    <property type="project" value="UniProtKB-SubCell"/>
</dbReference>
<organism evidence="14 15">
    <name type="scientific">Macrostomum lignano</name>
    <dbReference type="NCBI Taxonomy" id="282301"/>
    <lineage>
        <taxon>Eukaryota</taxon>
        <taxon>Metazoa</taxon>
        <taxon>Spiralia</taxon>
        <taxon>Lophotrochozoa</taxon>
        <taxon>Platyhelminthes</taxon>
        <taxon>Rhabditophora</taxon>
        <taxon>Macrostomorpha</taxon>
        <taxon>Macrostomida</taxon>
        <taxon>Macrostomidae</taxon>
        <taxon>Macrostomum</taxon>
    </lineage>
</organism>
<name>A0A267H5W3_9PLAT</name>
<evidence type="ECO:0000256" key="2">
    <source>
        <dbReference type="ARBA" id="ARBA00004922"/>
    </source>
</evidence>
<dbReference type="AlphaFoldDB" id="A0A267H5W3"/>
<evidence type="ECO:0000256" key="11">
    <source>
        <dbReference type="ARBA" id="ARBA00048899"/>
    </source>
</evidence>
<comment type="caution">
    <text evidence="12">Lacks conserved residue(s) required for the propagation of feature annotation.</text>
</comment>
<keyword evidence="9 12" id="KW-0472">Membrane</keyword>
<dbReference type="GO" id="GO:0006487">
    <property type="term" value="P:protein N-linked glycosylation"/>
    <property type="evidence" value="ECO:0007669"/>
    <property type="project" value="TreeGrafter"/>
</dbReference>
<evidence type="ECO:0000256" key="1">
    <source>
        <dbReference type="ARBA" id="ARBA00004477"/>
    </source>
</evidence>
<comment type="catalytic activity">
    <reaction evidence="11">
        <text>an alpha-D-Man-(1-&gt;2)-alpha-D-Man-(1-&gt;2)-alpha-D-Man-(1-&gt;3)-[alpha-D-Man-(1-&gt;2)-alpha-D-Man-(1-&gt;3)-alpha-D-Man-(1-&gt;6)]-beta-D-Man-(1-&gt;4)-beta-D-GlcNAc-(1-&gt;4)-alpha-D-GlcNAc-diphospho-di-trans,poly-cis-dolichol + a di-trans,poly-cis-dolichyl beta-D-mannosyl phosphate = an alpha-D-Man-(1-&gt;2)-alpha-D-Man-(1-&gt;2)-alpha-D-Man-(1-&gt;3)-[alpha-D-Man-(1-&gt;2)-alpha-D-Man-(1-&gt;3)-[alpha-D-Man-(1-&gt;6)]-alpha-D-Man-(1-&gt;6)]-beta-D-Man-(1-&gt;4)-beta-D-GlcNAc-(1-&gt;4)-alpha-D-GlcNAc-diphospho-di-trans,poly-cis-dolichol + a di-trans,poly-cis-dolichyl phosphate + H(+)</text>
        <dbReference type="Rhea" id="RHEA:29535"/>
        <dbReference type="Rhea" id="RHEA-COMP:19498"/>
        <dbReference type="Rhea" id="RHEA-COMP:19501"/>
        <dbReference type="Rhea" id="RHEA-COMP:19518"/>
        <dbReference type="Rhea" id="RHEA-COMP:19519"/>
        <dbReference type="ChEBI" id="CHEBI:15378"/>
        <dbReference type="ChEBI" id="CHEBI:57683"/>
        <dbReference type="ChEBI" id="CHEBI:58211"/>
        <dbReference type="ChEBI" id="CHEBI:132517"/>
        <dbReference type="ChEBI" id="CHEBI:132519"/>
        <dbReference type="EC" id="2.4.1.260"/>
    </reaction>
    <physiologicalReaction direction="left-to-right" evidence="11">
        <dbReference type="Rhea" id="RHEA:29536"/>
    </physiologicalReaction>
</comment>
<keyword evidence="4 12" id="KW-0328">Glycosyltransferase</keyword>
<dbReference type="Proteomes" id="UP000215902">
    <property type="component" value="Unassembled WGS sequence"/>
</dbReference>
<evidence type="ECO:0000256" key="10">
    <source>
        <dbReference type="ARBA" id="ARBA00044721"/>
    </source>
</evidence>
<evidence type="ECO:0000256" key="13">
    <source>
        <dbReference type="SAM" id="MobiDB-lite"/>
    </source>
</evidence>
<feature type="compositionally biased region" description="Basic and acidic residues" evidence="13">
    <location>
        <begin position="348"/>
        <end position="366"/>
    </location>
</feature>
<comment type="subcellular location">
    <subcellularLocation>
        <location evidence="1 12">Endoplasmic reticulum membrane</location>
        <topology evidence="1 12">Multi-pass membrane protein</topology>
    </subcellularLocation>
</comment>
<dbReference type="PANTHER" id="PTHR22760:SF1">
    <property type="entry name" value="DOL-P-MAN:MAN(7)GLCNAC(2)-PP-DOL ALPHA-1,6-MANNOSYLTRANSFERASE"/>
    <property type="match status" value="1"/>
</dbReference>
<sequence length="565" mass="61114">VSYQMSLPIKVIHFIILLSVSLLHIYIAPYNKVEESFNLQATHDILYHGYNLSAYDHKEFPGPVPRTFLGPLALAAAAAPTRLLLPAALGLSGAVDQPEAAAVGHSRLPMLFIVRALLAAAVAWSLADFAQSLGPAAASWFVAISASQFHLLFYASRTLPNTFAMALALPGLRALLLDGDWRSCVRWAGLAGLLFRSELGLLFGPPAVYLLATGRLRPTDAVRTAAPVAVGCAALTVAVDSVFWGRLVWPELSVLLFNTWQNKSSLWGTQPFLWYFYSALPRCLLFSAPLALASAKLAPRARPLLASAVVFVLAYSCLPHKELRFVLYSVPLFNASAACACDAIFSNRRDSPRERSPPEKSVDKAGGESIVTSTESRRRITGNRASAESSPDCPGRESPKAQGESWESPLLMTVGRVFCLGHLLGNAGAAGLLALAAAWNYPGGEAVSLLHTYLHSSASVHVHLCNLAAQTGASRFLQLHDAWIYNKTEGLNLLTDYRPFSHVIAEPEFADAVGLTRTCRTIGAVSAFDGFNGFKDLLAEGFSGLCWHRLLRLRTALLMLEKPHV</sequence>
<comment type="caution">
    <text evidence="14">The sequence shown here is derived from an EMBL/GenBank/DDBJ whole genome shotgun (WGS) entry which is preliminary data.</text>
</comment>
<accession>A0A267H5W3</accession>
<keyword evidence="6 12" id="KW-0812">Transmembrane</keyword>
<evidence type="ECO:0000256" key="9">
    <source>
        <dbReference type="ARBA" id="ARBA00023136"/>
    </source>
</evidence>
<comment type="function">
    <text evidence="10">Mannosyltransferase that operates in the biosynthetic pathway of dolichol-linked oligosaccharides, the glycan precursors employed in protein asparagine (N)-glycosylation. The assembly of dolichol-linked oligosaccharides begins on the cytosolic side of the endoplasmic reticulum membrane and finishes in its lumen. The sequential addition of sugars to dolichol pyrophosphate produces dolichol-linked oligosaccharides containing fourteen sugars, including two GlcNAcs, nine mannoses and three glucoses. Once assembled, the oligosaccharide is transferred from the lipid to nascent proteins by oligosaccharyltransferases. In the lumen of the endoplasmic reticulum, adds the eighth mannose residue in an alpha-1,6 linkage onto Man(7)GlcNAc(2)-PP-dolichol to produce Man(8)GlcNAc(2)-PP-dolichol.</text>
</comment>
<dbReference type="InterPro" id="IPR005599">
    <property type="entry name" value="GPI_mannosylTrfase"/>
</dbReference>
<dbReference type="OrthoDB" id="19039at2759"/>
<reference evidence="14 15" key="1">
    <citation type="submission" date="2017-06" db="EMBL/GenBank/DDBJ databases">
        <title>A platform for efficient transgenesis in Macrostomum lignano, a flatworm model organism for stem cell research.</title>
        <authorList>
            <person name="Berezikov E."/>
        </authorList>
    </citation>
    <scope>NUCLEOTIDE SEQUENCE [LARGE SCALE GENOMIC DNA]</scope>
    <source>
        <strain evidence="14">DV1</strain>
        <tissue evidence="14">Whole organism</tissue>
    </source>
</reference>
<evidence type="ECO:0000313" key="15">
    <source>
        <dbReference type="Proteomes" id="UP000215902"/>
    </source>
</evidence>
<evidence type="ECO:0000256" key="7">
    <source>
        <dbReference type="ARBA" id="ARBA00022824"/>
    </source>
</evidence>
<evidence type="ECO:0000256" key="8">
    <source>
        <dbReference type="ARBA" id="ARBA00022989"/>
    </source>
</evidence>
<keyword evidence="8 12" id="KW-1133">Transmembrane helix</keyword>
<dbReference type="GO" id="GO:0052917">
    <property type="term" value="F:dol-P-Man:Man(7)GlcNAc(2)-PP-Dol alpha-1,6-mannosyltransferase activity"/>
    <property type="evidence" value="ECO:0007669"/>
    <property type="project" value="UniProtKB-EC"/>
</dbReference>
<keyword evidence="15" id="KW-1185">Reference proteome</keyword>